<name>A0A6J4MW68_9BACT</name>
<dbReference type="EMBL" id="CADCTW010000243">
    <property type="protein sequence ID" value="CAA9370441.1"/>
    <property type="molecule type" value="Genomic_DNA"/>
</dbReference>
<feature type="region of interest" description="Disordered" evidence="1">
    <location>
        <begin position="78"/>
        <end position="157"/>
    </location>
</feature>
<sequence length="157" mass="17504">WPTRVATGSAGAPAAAQRRTWLARREWLRTRLSARSCTPGARKPRPCGSGTGCGPPRACVRRTRASWPMRCAAKPRRCSRWSRRPRTADTRHRTCAPCRRRGASVTRGERGPRGSSAGSSRASPCAPRPRRRRRRAPAARGSMPKRWLGRRWEKVGG</sequence>
<feature type="non-terminal residue" evidence="2">
    <location>
        <position position="1"/>
    </location>
</feature>
<feature type="compositionally biased region" description="Low complexity" evidence="1">
    <location>
        <begin position="113"/>
        <end position="125"/>
    </location>
</feature>
<gene>
    <name evidence="2" type="ORF">AVDCRST_MAG68-5701</name>
</gene>
<accession>A0A6J4MW68</accession>
<evidence type="ECO:0000313" key="2">
    <source>
        <dbReference type="EMBL" id="CAA9370441.1"/>
    </source>
</evidence>
<proteinExistence type="predicted"/>
<evidence type="ECO:0000256" key="1">
    <source>
        <dbReference type="SAM" id="MobiDB-lite"/>
    </source>
</evidence>
<protein>
    <submittedName>
        <fullName evidence="2">Uncharacterized protein</fullName>
    </submittedName>
</protein>
<dbReference type="AlphaFoldDB" id="A0A6J4MW68"/>
<feature type="non-terminal residue" evidence="2">
    <location>
        <position position="157"/>
    </location>
</feature>
<reference evidence="2" key="1">
    <citation type="submission" date="2020-02" db="EMBL/GenBank/DDBJ databases">
        <authorList>
            <person name="Meier V. D."/>
        </authorList>
    </citation>
    <scope>NUCLEOTIDE SEQUENCE</scope>
    <source>
        <strain evidence="2">AVDCRST_MAG68</strain>
    </source>
</reference>
<organism evidence="2">
    <name type="scientific">uncultured Gemmatimonadota bacterium</name>
    <dbReference type="NCBI Taxonomy" id="203437"/>
    <lineage>
        <taxon>Bacteria</taxon>
        <taxon>Pseudomonadati</taxon>
        <taxon>Gemmatimonadota</taxon>
        <taxon>environmental samples</taxon>
    </lineage>
</organism>
<feature type="compositionally biased region" description="Basic residues" evidence="1">
    <location>
        <begin position="128"/>
        <end position="137"/>
    </location>
</feature>